<organism evidence="17 18">
    <name type="scientific">Desulfomicrobium apsheronum</name>
    <dbReference type="NCBI Taxonomy" id="52560"/>
    <lineage>
        <taxon>Bacteria</taxon>
        <taxon>Pseudomonadati</taxon>
        <taxon>Thermodesulfobacteriota</taxon>
        <taxon>Desulfovibrionia</taxon>
        <taxon>Desulfovibrionales</taxon>
        <taxon>Desulfomicrobiaceae</taxon>
        <taxon>Desulfomicrobium</taxon>
    </lineage>
</organism>
<dbReference type="InterPro" id="IPR000014">
    <property type="entry name" value="PAS"/>
</dbReference>
<dbReference type="FunFam" id="3.30.565.10:FF:000006">
    <property type="entry name" value="Sensor histidine kinase WalK"/>
    <property type="match status" value="1"/>
</dbReference>
<evidence type="ECO:0000313" key="18">
    <source>
        <dbReference type="Proteomes" id="UP000198635"/>
    </source>
</evidence>
<evidence type="ECO:0000256" key="11">
    <source>
        <dbReference type="ARBA" id="ARBA00023012"/>
    </source>
</evidence>
<dbReference type="CDD" id="cd00082">
    <property type="entry name" value="HisKA"/>
    <property type="match status" value="1"/>
</dbReference>
<dbReference type="Proteomes" id="UP000198635">
    <property type="component" value="Unassembled WGS sequence"/>
</dbReference>
<feature type="domain" description="PAS" evidence="15">
    <location>
        <begin position="66"/>
        <end position="136"/>
    </location>
</feature>
<dbReference type="InterPro" id="IPR013767">
    <property type="entry name" value="PAS_fold"/>
</dbReference>
<feature type="domain" description="PAC" evidence="16">
    <location>
        <begin position="382"/>
        <end position="432"/>
    </location>
</feature>
<dbReference type="CDD" id="cd00075">
    <property type="entry name" value="HATPase"/>
    <property type="match status" value="1"/>
</dbReference>
<dbReference type="PANTHER" id="PTHR42878">
    <property type="entry name" value="TWO-COMPONENT HISTIDINE KINASE"/>
    <property type="match status" value="1"/>
</dbReference>
<dbReference type="InterPro" id="IPR035965">
    <property type="entry name" value="PAS-like_dom_sf"/>
</dbReference>
<dbReference type="InterPro" id="IPR003661">
    <property type="entry name" value="HisK_dim/P_dom"/>
</dbReference>
<dbReference type="InterPro" id="IPR005467">
    <property type="entry name" value="His_kinase_dom"/>
</dbReference>
<dbReference type="EMBL" id="FORX01000012">
    <property type="protein sequence ID" value="SFK04564.1"/>
    <property type="molecule type" value="Genomic_DNA"/>
</dbReference>
<evidence type="ECO:0000256" key="13">
    <source>
        <dbReference type="SAM" id="Coils"/>
    </source>
</evidence>
<dbReference type="InterPro" id="IPR003594">
    <property type="entry name" value="HATPase_dom"/>
</dbReference>
<dbReference type="SMART" id="SM00091">
    <property type="entry name" value="PAS"/>
    <property type="match status" value="3"/>
</dbReference>
<dbReference type="Pfam" id="PF02518">
    <property type="entry name" value="HATPase_c"/>
    <property type="match status" value="1"/>
</dbReference>
<evidence type="ECO:0000259" key="16">
    <source>
        <dbReference type="PROSITE" id="PS50113"/>
    </source>
</evidence>
<dbReference type="SMART" id="SM00387">
    <property type="entry name" value="HATPase_c"/>
    <property type="match status" value="1"/>
</dbReference>
<dbReference type="GO" id="GO:0030295">
    <property type="term" value="F:protein kinase activator activity"/>
    <property type="evidence" value="ECO:0007669"/>
    <property type="project" value="TreeGrafter"/>
</dbReference>
<comment type="subcellular location">
    <subcellularLocation>
        <location evidence="2">Membrane</location>
        <topology evidence="2">Multi-pass membrane protein</topology>
    </subcellularLocation>
</comment>
<dbReference type="InterPro" id="IPR001610">
    <property type="entry name" value="PAC"/>
</dbReference>
<dbReference type="GO" id="GO:0016020">
    <property type="term" value="C:membrane"/>
    <property type="evidence" value="ECO:0007669"/>
    <property type="project" value="UniProtKB-SubCell"/>
</dbReference>
<dbReference type="InterPro" id="IPR036890">
    <property type="entry name" value="HATPase_C_sf"/>
</dbReference>
<keyword evidence="5" id="KW-0808">Transferase</keyword>
<keyword evidence="6" id="KW-0812">Transmembrane</keyword>
<reference evidence="18" key="1">
    <citation type="submission" date="2016-10" db="EMBL/GenBank/DDBJ databases">
        <authorList>
            <person name="Varghese N."/>
            <person name="Submissions S."/>
        </authorList>
    </citation>
    <scope>NUCLEOTIDE SEQUENCE [LARGE SCALE GENOMIC DNA]</scope>
    <source>
        <strain evidence="18">DSM 5918</strain>
    </source>
</reference>
<dbReference type="Pfam" id="PF00512">
    <property type="entry name" value="HisKA"/>
    <property type="match status" value="1"/>
</dbReference>
<dbReference type="GO" id="GO:0006355">
    <property type="term" value="P:regulation of DNA-templated transcription"/>
    <property type="evidence" value="ECO:0007669"/>
    <property type="project" value="InterPro"/>
</dbReference>
<comment type="catalytic activity">
    <reaction evidence="1">
        <text>ATP + protein L-histidine = ADP + protein N-phospho-L-histidine.</text>
        <dbReference type="EC" id="2.7.13.3"/>
    </reaction>
</comment>
<keyword evidence="4" id="KW-0597">Phosphoprotein</keyword>
<dbReference type="GO" id="GO:0000156">
    <property type="term" value="F:phosphorelay response regulator activity"/>
    <property type="evidence" value="ECO:0007669"/>
    <property type="project" value="TreeGrafter"/>
</dbReference>
<dbReference type="GO" id="GO:0005524">
    <property type="term" value="F:ATP binding"/>
    <property type="evidence" value="ECO:0007669"/>
    <property type="project" value="UniProtKB-KW"/>
</dbReference>
<keyword evidence="10" id="KW-1133">Transmembrane helix</keyword>
<dbReference type="GO" id="GO:0007234">
    <property type="term" value="P:osmosensory signaling via phosphorelay pathway"/>
    <property type="evidence" value="ECO:0007669"/>
    <property type="project" value="TreeGrafter"/>
</dbReference>
<dbReference type="Pfam" id="PF13426">
    <property type="entry name" value="PAS_9"/>
    <property type="match status" value="2"/>
</dbReference>
<dbReference type="AlphaFoldDB" id="A0A1I3WA66"/>
<dbReference type="InterPro" id="IPR050351">
    <property type="entry name" value="BphY/WalK/GraS-like"/>
</dbReference>
<dbReference type="Gene3D" id="1.10.287.130">
    <property type="match status" value="1"/>
</dbReference>
<evidence type="ECO:0000256" key="12">
    <source>
        <dbReference type="ARBA" id="ARBA00023136"/>
    </source>
</evidence>
<keyword evidence="8" id="KW-0418">Kinase</keyword>
<dbReference type="SMART" id="SM00388">
    <property type="entry name" value="HisKA"/>
    <property type="match status" value="1"/>
</dbReference>
<feature type="domain" description="PAS" evidence="15">
    <location>
        <begin position="191"/>
        <end position="261"/>
    </location>
</feature>
<dbReference type="EC" id="2.7.13.3" evidence="3"/>
<dbReference type="PROSITE" id="PS50109">
    <property type="entry name" value="HIS_KIN"/>
    <property type="match status" value="1"/>
</dbReference>
<dbReference type="CDD" id="cd00130">
    <property type="entry name" value="PAS"/>
    <property type="match status" value="3"/>
</dbReference>
<dbReference type="SUPFAM" id="SSF47384">
    <property type="entry name" value="Homodimeric domain of signal transducing histidine kinase"/>
    <property type="match status" value="1"/>
</dbReference>
<evidence type="ECO:0000313" key="17">
    <source>
        <dbReference type="EMBL" id="SFK04564.1"/>
    </source>
</evidence>
<dbReference type="SUPFAM" id="SSF55874">
    <property type="entry name" value="ATPase domain of HSP90 chaperone/DNA topoisomerase II/histidine kinase"/>
    <property type="match status" value="1"/>
</dbReference>
<evidence type="ECO:0000259" key="14">
    <source>
        <dbReference type="PROSITE" id="PS50109"/>
    </source>
</evidence>
<keyword evidence="11" id="KW-0902">Two-component regulatory system</keyword>
<keyword evidence="9" id="KW-0067">ATP-binding</keyword>
<evidence type="ECO:0000256" key="9">
    <source>
        <dbReference type="ARBA" id="ARBA00022840"/>
    </source>
</evidence>
<dbReference type="InterPro" id="IPR004358">
    <property type="entry name" value="Sig_transdc_His_kin-like_C"/>
</dbReference>
<evidence type="ECO:0000259" key="15">
    <source>
        <dbReference type="PROSITE" id="PS50112"/>
    </source>
</evidence>
<evidence type="ECO:0000256" key="8">
    <source>
        <dbReference type="ARBA" id="ARBA00022777"/>
    </source>
</evidence>
<dbReference type="InterPro" id="IPR000700">
    <property type="entry name" value="PAS-assoc_C"/>
</dbReference>
<dbReference type="SUPFAM" id="SSF55785">
    <property type="entry name" value="PYP-like sensor domain (PAS domain)"/>
    <property type="match status" value="3"/>
</dbReference>
<name>A0A1I3WA66_9BACT</name>
<gene>
    <name evidence="17" type="ORF">SAMN04488082_112115</name>
</gene>
<evidence type="ECO:0000256" key="3">
    <source>
        <dbReference type="ARBA" id="ARBA00012438"/>
    </source>
</evidence>
<dbReference type="PROSITE" id="PS50112">
    <property type="entry name" value="PAS"/>
    <property type="match status" value="3"/>
</dbReference>
<evidence type="ECO:0000256" key="5">
    <source>
        <dbReference type="ARBA" id="ARBA00022679"/>
    </source>
</evidence>
<keyword evidence="7" id="KW-0547">Nucleotide-binding</keyword>
<evidence type="ECO:0000256" key="7">
    <source>
        <dbReference type="ARBA" id="ARBA00022741"/>
    </source>
</evidence>
<keyword evidence="13" id="KW-0175">Coiled coil</keyword>
<evidence type="ECO:0000256" key="10">
    <source>
        <dbReference type="ARBA" id="ARBA00022989"/>
    </source>
</evidence>
<dbReference type="Pfam" id="PF00989">
    <property type="entry name" value="PAS"/>
    <property type="match status" value="1"/>
</dbReference>
<keyword evidence="18" id="KW-1185">Reference proteome</keyword>
<evidence type="ECO:0000256" key="2">
    <source>
        <dbReference type="ARBA" id="ARBA00004141"/>
    </source>
</evidence>
<protein>
    <recommendedName>
        <fullName evidence="3">histidine kinase</fullName>
        <ecNumber evidence="3">2.7.13.3</ecNumber>
    </recommendedName>
</protein>
<dbReference type="RefSeq" id="WP_177193151.1">
    <property type="nucleotide sequence ID" value="NZ_FORX01000012.1"/>
</dbReference>
<evidence type="ECO:0000256" key="4">
    <source>
        <dbReference type="ARBA" id="ARBA00022553"/>
    </source>
</evidence>
<accession>A0A1I3WA66</accession>
<dbReference type="GO" id="GO:0000155">
    <property type="term" value="F:phosphorelay sensor kinase activity"/>
    <property type="evidence" value="ECO:0007669"/>
    <property type="project" value="InterPro"/>
</dbReference>
<dbReference type="Gene3D" id="3.30.450.20">
    <property type="entry name" value="PAS domain"/>
    <property type="match status" value="3"/>
</dbReference>
<sequence length="676" mass="76769">MTDTFEAQKRILREQAEARLAYSVSEVENLSLEEIKTLFHEYQVHQIELELQNEELRDTQKQYEIARDRFASLFNDAPVGYLTIDQSGIIAQTNQTFAEMVEREPHLLGGKALVDFIATEDRSAFLGRFKAFFKSPEGKQLNFTLRGSQRRVHCVGKIENQSQEPAQQRRLLLVLSDITDQARAEKALLEREHFLTSILETTQDGFWVYDSSGHLRNVNDAYCRMSGYTREELEGLRIADLDAVEEEAVTQERLERIMKNGSELFETRHRRKDGSVFDVEVSASHLDLYGGMLVCFCRDISDRKAAESACRENEMRYRLLSDLTMEGIVIHKKGVVVDLNASLARILGYEPHEILGRNMLELFVHEHDRHIVRENVVKDYARPYVVRFVKKNGEVFYVELEARNFEVNGETMRVASVRDITERRKSEEEIARVNAELRNALAEKDRFFSIIAHDLKSPISGFLSLTKILVEDFEGLTMKEVNTSLNALYKSSVRVFALLENLLEWAKLQQGMLTCSRSPFLLKELIKSSIDFKHSVAEQKEIILNHDVPDGLIADIDPPMIGTVLRNLLSNALKFSNRGGQVLITARQSGDTITVAVRDEGVGMDPHTLAMLFSLDNKITRPGTEDEFSTGLGLILCKEFVEKHGGRIWAESSPGQGATFYFTLPVGDRNGGSSTC</sequence>
<dbReference type="PRINTS" id="PR00344">
    <property type="entry name" value="BCTRLSENSOR"/>
</dbReference>
<feature type="domain" description="Histidine kinase" evidence="14">
    <location>
        <begin position="450"/>
        <end position="668"/>
    </location>
</feature>
<evidence type="ECO:0000256" key="6">
    <source>
        <dbReference type="ARBA" id="ARBA00022692"/>
    </source>
</evidence>
<dbReference type="PANTHER" id="PTHR42878:SF7">
    <property type="entry name" value="SENSOR HISTIDINE KINASE GLRK"/>
    <property type="match status" value="1"/>
</dbReference>
<dbReference type="PROSITE" id="PS50113">
    <property type="entry name" value="PAC"/>
    <property type="match status" value="1"/>
</dbReference>
<dbReference type="SMART" id="SM00086">
    <property type="entry name" value="PAC"/>
    <property type="match status" value="2"/>
</dbReference>
<dbReference type="NCBIfam" id="TIGR00229">
    <property type="entry name" value="sensory_box"/>
    <property type="match status" value="3"/>
</dbReference>
<feature type="coiled-coil region" evidence="13">
    <location>
        <begin position="42"/>
        <end position="69"/>
    </location>
</feature>
<dbReference type="InterPro" id="IPR036097">
    <property type="entry name" value="HisK_dim/P_sf"/>
</dbReference>
<keyword evidence="12" id="KW-0472">Membrane</keyword>
<feature type="domain" description="PAS" evidence="15">
    <location>
        <begin position="312"/>
        <end position="376"/>
    </location>
</feature>
<proteinExistence type="predicted"/>
<evidence type="ECO:0000256" key="1">
    <source>
        <dbReference type="ARBA" id="ARBA00000085"/>
    </source>
</evidence>
<dbReference type="Gene3D" id="3.30.565.10">
    <property type="entry name" value="Histidine kinase-like ATPase, C-terminal domain"/>
    <property type="match status" value="1"/>
</dbReference>
<dbReference type="STRING" id="52560.SAMN04488082_112115"/>